<gene>
    <name evidence="2" type="ordered locus">Mvan_0165</name>
</gene>
<dbReference type="HOGENOM" id="CLU_2618307_0_0_11"/>
<sequence length="78" mass="8158">MKRIGLLSAVAGALSAAVIGFAGPAQADGNGPAFGGHGNDNDYGYDYGYGYGRDSNNPWLNQLYPTVKVPHVDTSVRN</sequence>
<feature type="chain" id="PRO_5002637930" evidence="1">
    <location>
        <begin position="28"/>
        <end position="78"/>
    </location>
</feature>
<dbReference type="AlphaFoldDB" id="A1T1G6"/>
<feature type="signal peptide" evidence="1">
    <location>
        <begin position="1"/>
        <end position="27"/>
    </location>
</feature>
<keyword evidence="1" id="KW-0732">Signal</keyword>
<dbReference type="Proteomes" id="UP000009159">
    <property type="component" value="Chromosome"/>
</dbReference>
<accession>A1T1G6</accession>
<evidence type="ECO:0000256" key="1">
    <source>
        <dbReference type="SAM" id="SignalP"/>
    </source>
</evidence>
<evidence type="ECO:0000313" key="3">
    <source>
        <dbReference type="Proteomes" id="UP000009159"/>
    </source>
</evidence>
<dbReference type="STRING" id="350058.Mvan_0165"/>
<reference evidence="2" key="1">
    <citation type="submission" date="2006-12" db="EMBL/GenBank/DDBJ databases">
        <title>Complete sequence of Mycobacterium vanbaalenii PYR-1.</title>
        <authorList>
            <consortium name="US DOE Joint Genome Institute"/>
            <person name="Copeland A."/>
            <person name="Lucas S."/>
            <person name="Lapidus A."/>
            <person name="Barry K."/>
            <person name="Detter J.C."/>
            <person name="Glavina del Rio T."/>
            <person name="Hammon N."/>
            <person name="Israni S."/>
            <person name="Dalin E."/>
            <person name="Tice H."/>
            <person name="Pitluck S."/>
            <person name="Singan V."/>
            <person name="Schmutz J."/>
            <person name="Larimer F."/>
            <person name="Land M."/>
            <person name="Hauser L."/>
            <person name="Kyrpides N."/>
            <person name="Anderson I.J."/>
            <person name="Miller C."/>
            <person name="Richardson P."/>
        </authorList>
    </citation>
    <scope>NUCLEOTIDE SEQUENCE [LARGE SCALE GENOMIC DNA]</scope>
    <source>
        <strain evidence="2">PYR-1</strain>
    </source>
</reference>
<evidence type="ECO:0000313" key="2">
    <source>
        <dbReference type="EMBL" id="ABM11016.1"/>
    </source>
</evidence>
<protein>
    <submittedName>
        <fullName evidence="2">Uncharacterized protein</fullName>
    </submittedName>
</protein>
<organism evidence="2 3">
    <name type="scientific">Mycolicibacterium vanbaalenii (strain DSM 7251 / JCM 13017 / BCRC 16820 / KCTC 9966 / NRRL B-24157 / PYR-1)</name>
    <name type="common">Mycobacterium vanbaalenii</name>
    <dbReference type="NCBI Taxonomy" id="350058"/>
    <lineage>
        <taxon>Bacteria</taxon>
        <taxon>Bacillati</taxon>
        <taxon>Actinomycetota</taxon>
        <taxon>Actinomycetes</taxon>
        <taxon>Mycobacteriales</taxon>
        <taxon>Mycobacteriaceae</taxon>
        <taxon>Mycolicibacterium</taxon>
    </lineage>
</organism>
<keyword evidence="3" id="KW-1185">Reference proteome</keyword>
<dbReference type="KEGG" id="mva:Mvan_0165"/>
<dbReference type="EMBL" id="CP000511">
    <property type="protein sequence ID" value="ABM11016.1"/>
    <property type="molecule type" value="Genomic_DNA"/>
</dbReference>
<dbReference type="eggNOG" id="ENOG5031UES">
    <property type="taxonomic scope" value="Bacteria"/>
</dbReference>
<proteinExistence type="predicted"/>
<dbReference type="RefSeq" id="WP_011777490.1">
    <property type="nucleotide sequence ID" value="NC_008726.1"/>
</dbReference>
<name>A1T1G6_MYCVP</name>